<comment type="caution">
    <text evidence="4">The sequence shown here is derived from an EMBL/GenBank/DDBJ whole genome shotgun (WGS) entry which is preliminary data.</text>
</comment>
<feature type="region of interest" description="Disordered" evidence="1">
    <location>
        <begin position="50"/>
        <end position="86"/>
    </location>
</feature>
<dbReference type="AlphaFoldDB" id="A0A125MNB6"/>
<feature type="signal peptide" evidence="2">
    <location>
        <begin position="1"/>
        <end position="28"/>
    </location>
</feature>
<evidence type="ECO:0000256" key="1">
    <source>
        <dbReference type="SAM" id="MobiDB-lite"/>
    </source>
</evidence>
<dbReference type="Pfam" id="PF13511">
    <property type="entry name" value="DUF4124"/>
    <property type="match status" value="1"/>
</dbReference>
<reference evidence="4 5" key="1">
    <citation type="journal article" date="2014" name="Genome Announc.">
        <title>Draft Genome Sequence of Lysobacter capsici AZ78, a Bacterium Antagonistic to Plant-Pathogenic Oomycetes.</title>
        <authorList>
            <person name="Puopolo G."/>
            <person name="Sonego P."/>
            <person name="Engelen K."/>
            <person name="Pertot I."/>
        </authorList>
    </citation>
    <scope>NUCLEOTIDE SEQUENCE [LARGE SCALE GENOMIC DNA]</scope>
    <source>
        <strain evidence="4 5">AZ78</strain>
    </source>
</reference>
<gene>
    <name evidence="4" type="ORF">AZ78_3605</name>
</gene>
<evidence type="ECO:0000256" key="2">
    <source>
        <dbReference type="SAM" id="SignalP"/>
    </source>
</evidence>
<evidence type="ECO:0000313" key="5">
    <source>
        <dbReference type="Proteomes" id="UP000023435"/>
    </source>
</evidence>
<dbReference type="Proteomes" id="UP000023435">
    <property type="component" value="Unassembled WGS sequence"/>
</dbReference>
<feature type="chain" id="PRO_5007178073" description="DUF4124 domain-containing protein" evidence="2">
    <location>
        <begin position="29"/>
        <end position="272"/>
    </location>
</feature>
<evidence type="ECO:0000313" key="4">
    <source>
        <dbReference type="EMBL" id="KWS06051.1"/>
    </source>
</evidence>
<sequence length="272" mass="29362">MNAIHARRRSLVLAALLSTGASLGTAQAAEVLIYRCTDDRGQLSLRDTPCAKGQRQQTLSMARPVDPPPRTIEASAAPAPASRPSIDSRPRVLVVRNPQPMFDCVRPDGSRYTSSNGDGNPRMVPIVDLGYGVPVYNNNHTSLGGRIGAPRPRLGDPSAVLNSTSSRSMGIGSAGIAVAANGRHGSVSYASTAYSGGYYSGGYNYGSGVYYGSQLIRDECEQLPQEEVCSRLRDDRYQGDRRYNSALQSEREQITREQRIIDARMNADCGAY</sequence>
<dbReference type="OrthoDB" id="5974779at2"/>
<organism evidence="4 5">
    <name type="scientific">Lysobacter capsici AZ78</name>
    <dbReference type="NCBI Taxonomy" id="1444315"/>
    <lineage>
        <taxon>Bacteria</taxon>
        <taxon>Pseudomonadati</taxon>
        <taxon>Pseudomonadota</taxon>
        <taxon>Gammaproteobacteria</taxon>
        <taxon>Lysobacterales</taxon>
        <taxon>Lysobacteraceae</taxon>
        <taxon>Lysobacter</taxon>
    </lineage>
</organism>
<feature type="compositionally biased region" description="Low complexity" evidence="1">
    <location>
        <begin position="74"/>
        <end position="86"/>
    </location>
</feature>
<name>A0A125MNB6_9GAMM</name>
<keyword evidence="5" id="KW-1185">Reference proteome</keyword>
<dbReference type="InterPro" id="IPR025392">
    <property type="entry name" value="DUF4124"/>
</dbReference>
<dbReference type="EMBL" id="JAJA02000001">
    <property type="protein sequence ID" value="KWS06051.1"/>
    <property type="molecule type" value="Genomic_DNA"/>
</dbReference>
<feature type="domain" description="DUF4124" evidence="3">
    <location>
        <begin position="23"/>
        <end position="71"/>
    </location>
</feature>
<proteinExistence type="predicted"/>
<evidence type="ECO:0000259" key="3">
    <source>
        <dbReference type="Pfam" id="PF13511"/>
    </source>
</evidence>
<protein>
    <recommendedName>
        <fullName evidence="3">DUF4124 domain-containing protein</fullName>
    </recommendedName>
</protein>
<keyword evidence="2" id="KW-0732">Signal</keyword>
<dbReference type="RefSeq" id="WP_051547261.1">
    <property type="nucleotide sequence ID" value="NZ_JAJA02000001.1"/>
</dbReference>
<accession>A0A125MNB6</accession>